<keyword evidence="1" id="KW-0808">Transferase</keyword>
<keyword evidence="1" id="KW-0548">Nucleotidyltransferase</keyword>
<dbReference type="AlphaFoldDB" id="A0AAV4JWG0"/>
<accession>A0AAV4JWG0</accession>
<evidence type="ECO:0000313" key="1">
    <source>
        <dbReference type="EMBL" id="GFS27107.1"/>
    </source>
</evidence>
<keyword evidence="1" id="KW-0695">RNA-directed DNA polymerase</keyword>
<keyword evidence="2" id="KW-1185">Reference proteome</keyword>
<gene>
    <name evidence="1" type="ORF">ElyMa_001740200</name>
</gene>
<evidence type="ECO:0000313" key="2">
    <source>
        <dbReference type="Proteomes" id="UP000762676"/>
    </source>
</evidence>
<organism evidence="1 2">
    <name type="scientific">Elysia marginata</name>
    <dbReference type="NCBI Taxonomy" id="1093978"/>
    <lineage>
        <taxon>Eukaryota</taxon>
        <taxon>Metazoa</taxon>
        <taxon>Spiralia</taxon>
        <taxon>Lophotrochozoa</taxon>
        <taxon>Mollusca</taxon>
        <taxon>Gastropoda</taxon>
        <taxon>Heterobranchia</taxon>
        <taxon>Euthyneura</taxon>
        <taxon>Panpulmonata</taxon>
        <taxon>Sacoglossa</taxon>
        <taxon>Placobranchoidea</taxon>
        <taxon>Plakobranchidae</taxon>
        <taxon>Elysia</taxon>
    </lineage>
</organism>
<dbReference type="Proteomes" id="UP000762676">
    <property type="component" value="Unassembled WGS sequence"/>
</dbReference>
<proteinExistence type="predicted"/>
<name>A0AAV4JWG0_9GAST</name>
<sequence length="135" mass="15384">MAPRDSIGHGYLRLCRGIAHTALQRLSSVHALRQKCYDSAATEYCAPVWTRSPNTKLVDVKLSESKGTKGGCLKSRPIQWLPTISSIAPPHFRREDSTQKMIKRIEDMADNIPLQQIYKEAPTRRLRSRNGFYKD</sequence>
<reference evidence="1 2" key="1">
    <citation type="journal article" date="2021" name="Elife">
        <title>Chloroplast acquisition without the gene transfer in kleptoplastic sea slugs, Plakobranchus ocellatus.</title>
        <authorList>
            <person name="Maeda T."/>
            <person name="Takahashi S."/>
            <person name="Yoshida T."/>
            <person name="Shimamura S."/>
            <person name="Takaki Y."/>
            <person name="Nagai Y."/>
            <person name="Toyoda A."/>
            <person name="Suzuki Y."/>
            <person name="Arimoto A."/>
            <person name="Ishii H."/>
            <person name="Satoh N."/>
            <person name="Nishiyama T."/>
            <person name="Hasebe M."/>
            <person name="Maruyama T."/>
            <person name="Minagawa J."/>
            <person name="Obokata J."/>
            <person name="Shigenobu S."/>
        </authorList>
    </citation>
    <scope>NUCLEOTIDE SEQUENCE [LARGE SCALE GENOMIC DNA]</scope>
</reference>
<comment type="caution">
    <text evidence="1">The sequence shown here is derived from an EMBL/GenBank/DDBJ whole genome shotgun (WGS) entry which is preliminary data.</text>
</comment>
<protein>
    <submittedName>
        <fullName evidence="1">RNA-directed DNA polymerase from mobile element jockey-like</fullName>
    </submittedName>
</protein>
<dbReference type="EMBL" id="BMAT01003538">
    <property type="protein sequence ID" value="GFS27107.1"/>
    <property type="molecule type" value="Genomic_DNA"/>
</dbReference>
<dbReference type="GO" id="GO:0003964">
    <property type="term" value="F:RNA-directed DNA polymerase activity"/>
    <property type="evidence" value="ECO:0007669"/>
    <property type="project" value="UniProtKB-KW"/>
</dbReference>